<feature type="transmembrane region" description="Helical" evidence="1">
    <location>
        <begin position="162"/>
        <end position="187"/>
    </location>
</feature>
<gene>
    <name evidence="2" type="ORF">NCTC10138_01151</name>
</gene>
<sequence length="226" mass="26937">MISIYVQQFQTFKAKIGLLIYLCLLILNFVIFLPFDVPKYDLFFNTTYYIETYTTLSYELLKIIVVMGLIALIYDHNKNYHNNLTCFKSRSYVILNKILIYTFIILINGVVIVTLKLSVLRLFRFNDLVTPNTMEMFETLILDCFVILFIGLLIVRKKTKISIFLIAIIYFILNIYYQNSTSIILFYLFPVHGQKYYNYKNSECYQILYIIILIFLNFVKYNNEDI</sequence>
<keyword evidence="1" id="KW-0472">Membrane</keyword>
<feature type="transmembrane region" description="Helical" evidence="1">
    <location>
        <begin position="55"/>
        <end position="74"/>
    </location>
</feature>
<evidence type="ECO:0000313" key="3">
    <source>
        <dbReference type="Proteomes" id="UP000289841"/>
    </source>
</evidence>
<accession>A0A449BE92</accession>
<dbReference type="EMBL" id="LR215048">
    <property type="protein sequence ID" value="VEU80769.1"/>
    <property type="molecule type" value="Genomic_DNA"/>
</dbReference>
<keyword evidence="1" id="KW-0812">Transmembrane</keyword>
<feature type="transmembrane region" description="Helical" evidence="1">
    <location>
        <begin position="137"/>
        <end position="155"/>
    </location>
</feature>
<keyword evidence="1" id="KW-1133">Transmembrane helix</keyword>
<name>A0A449BE92_HAPAX</name>
<dbReference type="AlphaFoldDB" id="A0A449BE92"/>
<reference evidence="2 3" key="1">
    <citation type="submission" date="2019-01" db="EMBL/GenBank/DDBJ databases">
        <authorList>
            <consortium name="Pathogen Informatics"/>
        </authorList>
    </citation>
    <scope>NUCLEOTIDE SEQUENCE [LARGE SCALE GENOMIC DNA]</scope>
    <source>
        <strain evidence="2 3">NCTC10138</strain>
    </source>
</reference>
<protein>
    <submittedName>
        <fullName evidence="2">ABC-2 family transporter protein</fullName>
    </submittedName>
</protein>
<dbReference type="KEGG" id="aaxa:NCTC10138_01151"/>
<evidence type="ECO:0000256" key="1">
    <source>
        <dbReference type="SAM" id="Phobius"/>
    </source>
</evidence>
<feature type="transmembrane region" description="Helical" evidence="1">
    <location>
        <begin position="207"/>
        <end position="223"/>
    </location>
</feature>
<organism evidence="2 3">
    <name type="scientific">Haploplasma axanthum</name>
    <name type="common">Acholeplasma axanthum</name>
    <dbReference type="NCBI Taxonomy" id="29552"/>
    <lineage>
        <taxon>Bacteria</taxon>
        <taxon>Bacillati</taxon>
        <taxon>Mycoplasmatota</taxon>
        <taxon>Mollicutes</taxon>
        <taxon>Acholeplasmatales</taxon>
        <taxon>Acholeplasmataceae</taxon>
        <taxon>Haploplasma</taxon>
    </lineage>
</organism>
<keyword evidence="3" id="KW-1185">Reference proteome</keyword>
<proteinExistence type="predicted"/>
<dbReference type="STRING" id="1278311.GCA_000428705_01347"/>
<dbReference type="Proteomes" id="UP000289841">
    <property type="component" value="Chromosome"/>
</dbReference>
<feature type="transmembrane region" description="Helical" evidence="1">
    <location>
        <begin position="98"/>
        <end position="117"/>
    </location>
</feature>
<evidence type="ECO:0000313" key="2">
    <source>
        <dbReference type="EMBL" id="VEU80769.1"/>
    </source>
</evidence>
<feature type="transmembrane region" description="Helical" evidence="1">
    <location>
        <begin position="12"/>
        <end position="35"/>
    </location>
</feature>